<keyword evidence="7" id="KW-0548">Nucleotidyltransferase</keyword>
<evidence type="ECO:0000256" key="4">
    <source>
        <dbReference type="ARBA" id="ARBA00022490"/>
    </source>
</evidence>
<dbReference type="Gene3D" id="3.90.870.10">
    <property type="entry name" value="DHBP synthase"/>
    <property type="match status" value="1"/>
</dbReference>
<dbReference type="InterPro" id="IPR017945">
    <property type="entry name" value="DHBP_synth_RibB-like_a/b_dom"/>
</dbReference>
<dbReference type="Pfam" id="PF01300">
    <property type="entry name" value="Sua5_yciO_yrdC"/>
    <property type="match status" value="1"/>
</dbReference>
<proteinExistence type="inferred from homology"/>
<keyword evidence="6" id="KW-0819">tRNA processing</keyword>
<organism evidence="13 14">
    <name type="scientific">Candidatus Sungiibacteriota bacterium</name>
    <dbReference type="NCBI Taxonomy" id="2750080"/>
    <lineage>
        <taxon>Bacteria</taxon>
        <taxon>Candidatus Sungiibacteriota</taxon>
    </lineage>
</organism>
<evidence type="ECO:0000256" key="3">
    <source>
        <dbReference type="ARBA" id="ARBA00012584"/>
    </source>
</evidence>
<dbReference type="PANTHER" id="PTHR17490">
    <property type="entry name" value="SUA5"/>
    <property type="match status" value="1"/>
</dbReference>
<dbReference type="GO" id="GO:0061710">
    <property type="term" value="F:L-threonylcarbamoyladenylate synthase"/>
    <property type="evidence" value="ECO:0007669"/>
    <property type="project" value="UniProtKB-EC"/>
</dbReference>
<evidence type="ECO:0000256" key="5">
    <source>
        <dbReference type="ARBA" id="ARBA00022679"/>
    </source>
</evidence>
<evidence type="ECO:0000256" key="7">
    <source>
        <dbReference type="ARBA" id="ARBA00022695"/>
    </source>
</evidence>
<evidence type="ECO:0000256" key="1">
    <source>
        <dbReference type="ARBA" id="ARBA00004496"/>
    </source>
</evidence>
<dbReference type="Proteomes" id="UP000595618">
    <property type="component" value="Chromosome"/>
</dbReference>
<keyword evidence="9" id="KW-0067">ATP-binding</keyword>
<dbReference type="GO" id="GO:0000049">
    <property type="term" value="F:tRNA binding"/>
    <property type="evidence" value="ECO:0007669"/>
    <property type="project" value="TreeGrafter"/>
</dbReference>
<protein>
    <recommendedName>
        <fullName evidence="10">L-threonylcarbamoyladenylate synthase</fullName>
        <ecNumber evidence="3">2.7.7.87</ecNumber>
    </recommendedName>
    <alternativeName>
        <fullName evidence="10">L-threonylcarbamoyladenylate synthase</fullName>
    </alternativeName>
</protein>
<evidence type="ECO:0000259" key="12">
    <source>
        <dbReference type="PROSITE" id="PS51163"/>
    </source>
</evidence>
<keyword evidence="5" id="KW-0808">Transferase</keyword>
<evidence type="ECO:0000313" key="14">
    <source>
        <dbReference type="Proteomes" id="UP000595618"/>
    </source>
</evidence>
<dbReference type="SUPFAM" id="SSF55821">
    <property type="entry name" value="YrdC/RibB"/>
    <property type="match status" value="1"/>
</dbReference>
<name>A0A7T5RIV5_9BACT</name>
<feature type="domain" description="YrdC-like" evidence="12">
    <location>
        <begin position="7"/>
        <end position="194"/>
    </location>
</feature>
<dbReference type="AlphaFoldDB" id="A0A7T5RIV5"/>
<dbReference type="PANTHER" id="PTHR17490:SF16">
    <property type="entry name" value="THREONYLCARBAMOYL-AMP SYNTHASE"/>
    <property type="match status" value="1"/>
</dbReference>
<dbReference type="NCBIfam" id="TIGR00057">
    <property type="entry name" value="L-threonylcarbamoyladenylate synthase"/>
    <property type="match status" value="1"/>
</dbReference>
<dbReference type="InterPro" id="IPR050156">
    <property type="entry name" value="TC-AMP_synthase_SUA5"/>
</dbReference>
<reference evidence="13 14" key="1">
    <citation type="submission" date="2020-07" db="EMBL/GenBank/DDBJ databases">
        <title>Huge and variable diversity of episymbiotic CPR bacteria and DPANN archaea in groundwater ecosystems.</title>
        <authorList>
            <person name="He C.Y."/>
            <person name="Keren R."/>
            <person name="Whittaker M."/>
            <person name="Farag I.F."/>
            <person name="Doudna J."/>
            <person name="Cate J.H.D."/>
            <person name="Banfield J.F."/>
        </authorList>
    </citation>
    <scope>NUCLEOTIDE SEQUENCE [LARGE SCALE GENOMIC DNA]</scope>
    <source>
        <strain evidence="13">NC_groundwater_541_Ag_S-0.1um_46_50</strain>
    </source>
</reference>
<comment type="subcellular location">
    <subcellularLocation>
        <location evidence="1">Cytoplasm</location>
    </subcellularLocation>
</comment>
<dbReference type="InterPro" id="IPR006070">
    <property type="entry name" value="Sua5-like_dom"/>
</dbReference>
<comment type="catalytic activity">
    <reaction evidence="11">
        <text>L-threonine + hydrogencarbonate + ATP = L-threonylcarbamoyladenylate + diphosphate + H2O</text>
        <dbReference type="Rhea" id="RHEA:36407"/>
        <dbReference type="ChEBI" id="CHEBI:15377"/>
        <dbReference type="ChEBI" id="CHEBI:17544"/>
        <dbReference type="ChEBI" id="CHEBI:30616"/>
        <dbReference type="ChEBI" id="CHEBI:33019"/>
        <dbReference type="ChEBI" id="CHEBI:57926"/>
        <dbReference type="ChEBI" id="CHEBI:73682"/>
        <dbReference type="EC" id="2.7.7.87"/>
    </reaction>
</comment>
<dbReference type="GO" id="GO:0008033">
    <property type="term" value="P:tRNA processing"/>
    <property type="evidence" value="ECO:0007669"/>
    <property type="project" value="UniProtKB-KW"/>
</dbReference>
<keyword evidence="8" id="KW-0547">Nucleotide-binding</keyword>
<accession>A0A7T5RIV5</accession>
<keyword evidence="4" id="KW-0963">Cytoplasm</keyword>
<evidence type="ECO:0000256" key="11">
    <source>
        <dbReference type="ARBA" id="ARBA00048366"/>
    </source>
</evidence>
<evidence type="ECO:0000313" key="13">
    <source>
        <dbReference type="EMBL" id="QQG44962.1"/>
    </source>
</evidence>
<evidence type="ECO:0000256" key="6">
    <source>
        <dbReference type="ARBA" id="ARBA00022694"/>
    </source>
</evidence>
<evidence type="ECO:0000256" key="9">
    <source>
        <dbReference type="ARBA" id="ARBA00022840"/>
    </source>
</evidence>
<evidence type="ECO:0000256" key="8">
    <source>
        <dbReference type="ARBA" id="ARBA00022741"/>
    </source>
</evidence>
<sequence length="207" mass="23029">MSEKNFRKVLSLTEKILLSGGVLIGPTDTVYGIFGDATKSEVIKKMFAMKKRPEEKAFPIFVKDVAAARKYVYISDAKTKFLEKVWPGPVTAVFHHKEKLPKILTKEFDTLGIRIPSHPFLLELLSRLDFPLAQTSANISGKPPAKNTSTIKRYFEKEKVKPDLVVDGGELSGRPSAVVDFSGTGPILLRSGLVDKRELDRILGIMK</sequence>
<dbReference type="EMBL" id="CP066690">
    <property type="protein sequence ID" value="QQG44962.1"/>
    <property type="molecule type" value="Genomic_DNA"/>
</dbReference>
<dbReference type="GO" id="GO:0003725">
    <property type="term" value="F:double-stranded RNA binding"/>
    <property type="evidence" value="ECO:0007669"/>
    <property type="project" value="InterPro"/>
</dbReference>
<dbReference type="GO" id="GO:0005524">
    <property type="term" value="F:ATP binding"/>
    <property type="evidence" value="ECO:0007669"/>
    <property type="project" value="UniProtKB-KW"/>
</dbReference>
<dbReference type="EC" id="2.7.7.87" evidence="3"/>
<dbReference type="GO" id="GO:0005737">
    <property type="term" value="C:cytoplasm"/>
    <property type="evidence" value="ECO:0007669"/>
    <property type="project" value="UniProtKB-SubCell"/>
</dbReference>
<comment type="similarity">
    <text evidence="2">Belongs to the SUA5 family.</text>
</comment>
<dbReference type="GO" id="GO:0006450">
    <property type="term" value="P:regulation of translational fidelity"/>
    <property type="evidence" value="ECO:0007669"/>
    <property type="project" value="TreeGrafter"/>
</dbReference>
<evidence type="ECO:0000256" key="10">
    <source>
        <dbReference type="ARBA" id="ARBA00029774"/>
    </source>
</evidence>
<dbReference type="PROSITE" id="PS51163">
    <property type="entry name" value="YRDC"/>
    <property type="match status" value="1"/>
</dbReference>
<evidence type="ECO:0000256" key="2">
    <source>
        <dbReference type="ARBA" id="ARBA00007663"/>
    </source>
</evidence>
<gene>
    <name evidence="13" type="ORF">HYW89_03055</name>
</gene>